<proteinExistence type="predicted"/>
<gene>
    <name evidence="2" type="ORF">SCHCODRAFT_113292</name>
</gene>
<dbReference type="OrthoDB" id="3543113at2759"/>
<dbReference type="Pfam" id="PF12937">
    <property type="entry name" value="F-box-like"/>
    <property type="match status" value="1"/>
</dbReference>
<dbReference type="SUPFAM" id="SSF81383">
    <property type="entry name" value="F-box domain"/>
    <property type="match status" value="1"/>
</dbReference>
<evidence type="ECO:0000259" key="1">
    <source>
        <dbReference type="PROSITE" id="PS50181"/>
    </source>
</evidence>
<accession>D8QHE4</accession>
<evidence type="ECO:0000313" key="2">
    <source>
        <dbReference type="EMBL" id="EFI92656.1"/>
    </source>
</evidence>
<organism evidence="3">
    <name type="scientific">Schizophyllum commune (strain H4-8 / FGSC 9210)</name>
    <name type="common">Split gill fungus</name>
    <dbReference type="NCBI Taxonomy" id="578458"/>
    <lineage>
        <taxon>Eukaryota</taxon>
        <taxon>Fungi</taxon>
        <taxon>Dikarya</taxon>
        <taxon>Basidiomycota</taxon>
        <taxon>Agaricomycotina</taxon>
        <taxon>Agaricomycetes</taxon>
        <taxon>Agaricomycetidae</taxon>
        <taxon>Agaricales</taxon>
        <taxon>Schizophyllaceae</taxon>
        <taxon>Schizophyllum</taxon>
    </lineage>
</organism>
<dbReference type="AlphaFoldDB" id="D8QHE4"/>
<dbReference type="VEuPathDB" id="FungiDB:SCHCODRAFT_02692925"/>
<feature type="non-terminal residue" evidence="2">
    <location>
        <position position="524"/>
    </location>
</feature>
<evidence type="ECO:0000313" key="3">
    <source>
        <dbReference type="Proteomes" id="UP000007431"/>
    </source>
</evidence>
<keyword evidence="3" id="KW-1185">Reference proteome</keyword>
<reference evidence="2 3" key="1">
    <citation type="journal article" date="2010" name="Nat. Biotechnol.">
        <title>Genome sequence of the model mushroom Schizophyllum commune.</title>
        <authorList>
            <person name="Ohm R.A."/>
            <person name="de Jong J.F."/>
            <person name="Lugones L.G."/>
            <person name="Aerts A."/>
            <person name="Kothe E."/>
            <person name="Stajich J.E."/>
            <person name="de Vries R.P."/>
            <person name="Record E."/>
            <person name="Levasseur A."/>
            <person name="Baker S.E."/>
            <person name="Bartholomew K.A."/>
            <person name="Coutinho P.M."/>
            <person name="Erdmann S."/>
            <person name="Fowler T.J."/>
            <person name="Gathman A.C."/>
            <person name="Lombard V."/>
            <person name="Henrissat B."/>
            <person name="Knabe N."/>
            <person name="Kuees U."/>
            <person name="Lilly W.W."/>
            <person name="Lindquist E."/>
            <person name="Lucas S."/>
            <person name="Magnuson J.K."/>
            <person name="Piumi F."/>
            <person name="Raudaskoski M."/>
            <person name="Salamov A."/>
            <person name="Schmutz J."/>
            <person name="Schwarze F.W.M.R."/>
            <person name="vanKuyk P.A."/>
            <person name="Horton J.S."/>
            <person name="Grigoriev I.V."/>
            <person name="Woesten H.A.B."/>
        </authorList>
    </citation>
    <scope>NUCLEOTIDE SEQUENCE [LARGE SCALE GENOMIC DNA]</scope>
    <source>
        <strain evidence="3">H4-8 / FGSC 9210</strain>
    </source>
</reference>
<feature type="domain" description="F-box" evidence="1">
    <location>
        <begin position="5"/>
        <end position="50"/>
    </location>
</feature>
<sequence>MPVESASFLDLPQELHDMIVGYLELRNLARLALTSKACYKSANPFIWRNVAGIDTLLKLMPVDVWNGMKVEDYGKLDDLPIDRLPLTVDHWTPIYKLTSLIKIFCLPQIPRTVLRRIIDCPPAATLLPSLRRLRIFLDYSQRQRLFSRQSSLYLDYIKLFKATIPSDLQELDLWNSLALGGILDHCTQISRLSIMEFRDGPAFYSLHEHARDSLLQCLPRCQQLTEVTLVLPFPRHSKVMEILATFPNLSSVDVSFAFTTQMSWSGGPPRYPRHAFPALRRLILIKVSLEDAKDIIETGKDRALGKLAVVTLGRESPETLHTLVTALGLHCNPDHLLEVDFSRCFYDVPDLGEPQPVLFDHAAPLVNFPHIEVARFETFRGVRIAEEQWEHWAKSWPKLRRFSWITVDVDATTHPTCSLATLSSFAKFCPNIEEMRLQIDASTIPPSSALPPREPLANRRVTIVLTAPCEISSAGDVVEFLRQTFGDVTVHLGYRDRGKTTGNQELCRRECQWELVMALTSGKR</sequence>
<dbReference type="HOGENOM" id="CLU_021164_4_0_1"/>
<dbReference type="SUPFAM" id="SSF52047">
    <property type="entry name" value="RNI-like"/>
    <property type="match status" value="1"/>
</dbReference>
<dbReference type="Gene3D" id="3.80.10.10">
    <property type="entry name" value="Ribonuclease Inhibitor"/>
    <property type="match status" value="1"/>
</dbReference>
<dbReference type="GeneID" id="9597331"/>
<dbReference type="InterPro" id="IPR001810">
    <property type="entry name" value="F-box_dom"/>
</dbReference>
<dbReference type="Proteomes" id="UP000007431">
    <property type="component" value="Unassembled WGS sequence"/>
</dbReference>
<dbReference type="InParanoid" id="D8QHE4"/>
<protein>
    <recommendedName>
        <fullName evidence="1">F-box domain-containing protein</fullName>
    </recommendedName>
</protein>
<dbReference type="InterPro" id="IPR036047">
    <property type="entry name" value="F-box-like_dom_sf"/>
</dbReference>
<dbReference type="PROSITE" id="PS50181">
    <property type="entry name" value="FBOX"/>
    <property type="match status" value="1"/>
</dbReference>
<dbReference type="InterPro" id="IPR032675">
    <property type="entry name" value="LRR_dom_sf"/>
</dbReference>
<dbReference type="KEGG" id="scm:SCHCO_02692925"/>
<dbReference type="EMBL" id="GL377312">
    <property type="protein sequence ID" value="EFI92656.1"/>
    <property type="molecule type" value="Genomic_DNA"/>
</dbReference>
<name>D8QHE4_SCHCM</name>